<gene>
    <name evidence="1" type="ORF">MLD38_000694</name>
</gene>
<protein>
    <submittedName>
        <fullName evidence="1">Uncharacterized protein</fullName>
    </submittedName>
</protein>
<dbReference type="Proteomes" id="UP001057402">
    <property type="component" value="Chromosome 1"/>
</dbReference>
<organism evidence="1 2">
    <name type="scientific">Melastoma candidum</name>
    <dbReference type="NCBI Taxonomy" id="119954"/>
    <lineage>
        <taxon>Eukaryota</taxon>
        <taxon>Viridiplantae</taxon>
        <taxon>Streptophyta</taxon>
        <taxon>Embryophyta</taxon>
        <taxon>Tracheophyta</taxon>
        <taxon>Spermatophyta</taxon>
        <taxon>Magnoliopsida</taxon>
        <taxon>eudicotyledons</taxon>
        <taxon>Gunneridae</taxon>
        <taxon>Pentapetalae</taxon>
        <taxon>rosids</taxon>
        <taxon>malvids</taxon>
        <taxon>Myrtales</taxon>
        <taxon>Melastomataceae</taxon>
        <taxon>Melastomatoideae</taxon>
        <taxon>Melastomateae</taxon>
        <taxon>Melastoma</taxon>
    </lineage>
</organism>
<keyword evidence="2" id="KW-1185">Reference proteome</keyword>
<comment type="caution">
    <text evidence="1">The sequence shown here is derived from an EMBL/GenBank/DDBJ whole genome shotgun (WGS) entry which is preliminary data.</text>
</comment>
<evidence type="ECO:0000313" key="1">
    <source>
        <dbReference type="EMBL" id="KAI4388360.1"/>
    </source>
</evidence>
<evidence type="ECO:0000313" key="2">
    <source>
        <dbReference type="Proteomes" id="UP001057402"/>
    </source>
</evidence>
<reference evidence="2" key="1">
    <citation type="journal article" date="2023" name="Front. Plant Sci.">
        <title>Chromosomal-level genome assembly of Melastoma candidum provides insights into trichome evolution.</title>
        <authorList>
            <person name="Zhong Y."/>
            <person name="Wu W."/>
            <person name="Sun C."/>
            <person name="Zou P."/>
            <person name="Liu Y."/>
            <person name="Dai S."/>
            <person name="Zhou R."/>
        </authorList>
    </citation>
    <scope>NUCLEOTIDE SEQUENCE [LARGE SCALE GENOMIC DNA]</scope>
</reference>
<dbReference type="EMBL" id="CM042880">
    <property type="protein sequence ID" value="KAI4388360.1"/>
    <property type="molecule type" value="Genomic_DNA"/>
</dbReference>
<proteinExistence type="predicted"/>
<sequence>MQDGRFVVRAATDRHAATVSSVQRRGGFPVCDLLPHWSPRRCPSQERLPVLWNFPHRFHRRCHFKES</sequence>
<accession>A0ACB9SAZ4</accession>
<name>A0ACB9SAZ4_9MYRT</name>